<reference evidence="1" key="1">
    <citation type="submission" date="2023-06" db="EMBL/GenBank/DDBJ databases">
        <title>Genomic analysis of the entomopathogenic nematode Steinernema hermaphroditum.</title>
        <authorList>
            <person name="Schwarz E.M."/>
            <person name="Heppert J.K."/>
            <person name="Baniya A."/>
            <person name="Schwartz H.T."/>
            <person name="Tan C.-H."/>
            <person name="Antoshechkin I."/>
            <person name="Sternberg P.W."/>
            <person name="Goodrich-Blair H."/>
            <person name="Dillman A.R."/>
        </authorList>
    </citation>
    <scope>NUCLEOTIDE SEQUENCE</scope>
    <source>
        <strain evidence="1">PS9179</strain>
        <tissue evidence="1">Whole animal</tissue>
    </source>
</reference>
<sequence>MDEPSTMSLYTNNKQFDYDDNRDPYNNIDLDLHGIHDNHHFVHDNCKYIHHIAEHHQYQHNYKDRRTNHFDDNYRSDDLDNYAVDHHKYFRCSEHHNHVDFNDDRFYYHYTFDYDFNDFDKKVAHKIHSKDHNDCHFYYYYYYDGAYETNHSRGIDDDDSVYDVNVRHLD</sequence>
<protein>
    <submittedName>
        <fullName evidence="1">Uncharacterized protein</fullName>
    </submittedName>
</protein>
<keyword evidence="2" id="KW-1185">Reference proteome</keyword>
<organism evidence="1 2">
    <name type="scientific">Steinernema hermaphroditum</name>
    <dbReference type="NCBI Taxonomy" id="289476"/>
    <lineage>
        <taxon>Eukaryota</taxon>
        <taxon>Metazoa</taxon>
        <taxon>Ecdysozoa</taxon>
        <taxon>Nematoda</taxon>
        <taxon>Chromadorea</taxon>
        <taxon>Rhabditida</taxon>
        <taxon>Tylenchina</taxon>
        <taxon>Panagrolaimomorpha</taxon>
        <taxon>Strongyloidoidea</taxon>
        <taxon>Steinernematidae</taxon>
        <taxon>Steinernema</taxon>
    </lineage>
</organism>
<evidence type="ECO:0000313" key="1">
    <source>
        <dbReference type="EMBL" id="KAK0414173.1"/>
    </source>
</evidence>
<gene>
    <name evidence="1" type="ORF">QR680_007183</name>
</gene>
<name>A0AA39HXW8_9BILA</name>
<evidence type="ECO:0000313" key="2">
    <source>
        <dbReference type="Proteomes" id="UP001175271"/>
    </source>
</evidence>
<accession>A0AA39HXW8</accession>
<dbReference type="EMBL" id="JAUCMV010000003">
    <property type="protein sequence ID" value="KAK0414173.1"/>
    <property type="molecule type" value="Genomic_DNA"/>
</dbReference>
<dbReference type="AlphaFoldDB" id="A0AA39HXW8"/>
<proteinExistence type="predicted"/>
<dbReference type="Proteomes" id="UP001175271">
    <property type="component" value="Unassembled WGS sequence"/>
</dbReference>
<comment type="caution">
    <text evidence="1">The sequence shown here is derived from an EMBL/GenBank/DDBJ whole genome shotgun (WGS) entry which is preliminary data.</text>
</comment>